<evidence type="ECO:0000259" key="2">
    <source>
        <dbReference type="Pfam" id="PF13767"/>
    </source>
</evidence>
<sequence>MFKSKKIAGLLFVFALVTGSAAIAQNSTMQQQQTVDVDVSDAELSKFAKAYQGLRMMNQQVNQKMMKTVQDGGLEVQRFNEIHQASQDPNKEVEASEEELEKHKTILTEIESMQGDFQKKMETTIKDQGLTVERYQKLAMALQSDQELQTRLQKMMQQGQG</sequence>
<dbReference type="RefSeq" id="WP_092542617.1">
    <property type="nucleotide sequence ID" value="NZ_FOKV01000004.1"/>
</dbReference>
<evidence type="ECO:0000313" key="3">
    <source>
        <dbReference type="EMBL" id="SFC42522.1"/>
    </source>
</evidence>
<dbReference type="EMBL" id="FOKV01000004">
    <property type="protein sequence ID" value="SFC42522.1"/>
    <property type="molecule type" value="Genomic_DNA"/>
</dbReference>
<keyword evidence="4" id="KW-1185">Reference proteome</keyword>
<dbReference type="Pfam" id="PF13767">
    <property type="entry name" value="DUF4168"/>
    <property type="match status" value="1"/>
</dbReference>
<name>A0A1I1J3C7_9FLAO</name>
<protein>
    <recommendedName>
        <fullName evidence="2">DUF4168 domain-containing protein</fullName>
    </recommendedName>
</protein>
<keyword evidence="1" id="KW-0732">Signal</keyword>
<dbReference type="InterPro" id="IPR025433">
    <property type="entry name" value="DUF4168"/>
</dbReference>
<gene>
    <name evidence="3" type="ORF">SAMN04487907_104144</name>
</gene>
<dbReference type="STRING" id="1334022.SAMN04487907_104144"/>
<evidence type="ECO:0000313" key="4">
    <source>
        <dbReference type="Proteomes" id="UP000199438"/>
    </source>
</evidence>
<feature type="signal peptide" evidence="1">
    <location>
        <begin position="1"/>
        <end position="24"/>
    </location>
</feature>
<proteinExistence type="predicted"/>
<reference evidence="4" key="1">
    <citation type="submission" date="2016-10" db="EMBL/GenBank/DDBJ databases">
        <authorList>
            <person name="Varghese N."/>
            <person name="Submissions S."/>
        </authorList>
    </citation>
    <scope>NUCLEOTIDE SEQUENCE [LARGE SCALE GENOMIC DNA]</scope>
    <source>
        <strain evidence="4">DSM 24499</strain>
    </source>
</reference>
<organism evidence="3 4">
    <name type="scientific">Zunongwangia mangrovi</name>
    <dbReference type="NCBI Taxonomy" id="1334022"/>
    <lineage>
        <taxon>Bacteria</taxon>
        <taxon>Pseudomonadati</taxon>
        <taxon>Bacteroidota</taxon>
        <taxon>Flavobacteriia</taxon>
        <taxon>Flavobacteriales</taxon>
        <taxon>Flavobacteriaceae</taxon>
        <taxon>Zunongwangia</taxon>
    </lineage>
</organism>
<dbReference type="OrthoDB" id="1467687at2"/>
<accession>A0A1I1J3C7</accession>
<feature type="domain" description="DUF4168" evidence="2">
    <location>
        <begin position="40"/>
        <end position="151"/>
    </location>
</feature>
<dbReference type="Proteomes" id="UP000199438">
    <property type="component" value="Unassembled WGS sequence"/>
</dbReference>
<evidence type="ECO:0000256" key="1">
    <source>
        <dbReference type="SAM" id="SignalP"/>
    </source>
</evidence>
<feature type="chain" id="PRO_5011481058" description="DUF4168 domain-containing protein" evidence="1">
    <location>
        <begin position="25"/>
        <end position="161"/>
    </location>
</feature>
<dbReference type="AlphaFoldDB" id="A0A1I1J3C7"/>